<sequence length="401" mass="45046">MAIKLLWNKKWLDYTSVEWSGSHNQSSRQITFSLPANRYDKGFKNVNIKLGDIVSLYDSKTRLFLGVITAREKSAEIGTESYTARDFLHYLLRSMGMYKFKNKTPEQIVKQICGSVGIKIEKVATTGVVIPKMICEDMSLYDIIAKAYRKAFLKTGKRYLLSMNADKLVVSEKGLKSGITLNQSQDITGATYSDTTDNMVNLVKIYNDSMKQIGEVRHKDNIDKFGIYQSTYQKEDGVNANTEAGKMLVGVTREVSVSAIGYIEAVAGKSIVIKDGATGLKGMFYITNDSHRFENGTHMMDLDLAWKLFDEEASEDAEEKKGKKSKKKKGRRTAKQKVTPTSTVYYLKSGNVYHSNSSCRVLEGNTPKKTILSELLKETLKKGKNKGKSKYRACKICCKTD</sequence>
<feature type="region of interest" description="Disordered" evidence="1">
    <location>
        <begin position="317"/>
        <end position="337"/>
    </location>
</feature>
<dbReference type="EMBL" id="JAEPRJ010000001">
    <property type="protein sequence ID" value="MBK5898670.1"/>
    <property type="molecule type" value="Genomic_DNA"/>
</dbReference>
<evidence type="ECO:0000313" key="3">
    <source>
        <dbReference type="EMBL" id="MBK5898670.1"/>
    </source>
</evidence>
<keyword evidence="4" id="KW-1185">Reference proteome</keyword>
<dbReference type="InterPro" id="IPR056937">
    <property type="entry name" value="YqbQ/XkdQ"/>
</dbReference>
<accession>A0ABS1J3E5</accession>
<comment type="caution">
    <text evidence="3">The sequence shown here is derived from an EMBL/GenBank/DDBJ whole genome shotgun (WGS) entry which is preliminary data.</text>
</comment>
<dbReference type="SUPFAM" id="SSF69279">
    <property type="entry name" value="Phage tail proteins"/>
    <property type="match status" value="1"/>
</dbReference>
<gene>
    <name evidence="3" type="ORF">JJN12_12955</name>
</gene>
<feature type="compositionally biased region" description="Basic residues" evidence="1">
    <location>
        <begin position="322"/>
        <end position="335"/>
    </location>
</feature>
<dbReference type="Pfam" id="PF24032">
    <property type="entry name" value="YQBQ"/>
    <property type="match status" value="1"/>
</dbReference>
<evidence type="ECO:0000256" key="1">
    <source>
        <dbReference type="SAM" id="MobiDB-lite"/>
    </source>
</evidence>
<organism evidence="3 4">
    <name type="scientific">Catonella massiliensis</name>
    <dbReference type="NCBI Taxonomy" id="2799636"/>
    <lineage>
        <taxon>Bacteria</taxon>
        <taxon>Bacillati</taxon>
        <taxon>Bacillota</taxon>
        <taxon>Clostridia</taxon>
        <taxon>Lachnospirales</taxon>
        <taxon>Lachnospiraceae</taxon>
        <taxon>Catonella</taxon>
    </lineage>
</organism>
<name>A0ABS1J3E5_9FIRM</name>
<evidence type="ECO:0000313" key="4">
    <source>
        <dbReference type="Proteomes" id="UP000604730"/>
    </source>
</evidence>
<protein>
    <recommendedName>
        <fullName evidence="2">YqbQ/XkdQ domain-containing protein</fullName>
    </recommendedName>
</protein>
<feature type="domain" description="YqbQ/XkdQ" evidence="2">
    <location>
        <begin position="17"/>
        <end position="304"/>
    </location>
</feature>
<evidence type="ECO:0000259" key="2">
    <source>
        <dbReference type="Pfam" id="PF24032"/>
    </source>
</evidence>
<reference evidence="3 4" key="1">
    <citation type="submission" date="2021-01" db="EMBL/GenBank/DDBJ databases">
        <title>Isolation and description of Catonella massiliensis sp. nov., a novel Catonella species, isolated from a stable periodontitis subject.</title>
        <authorList>
            <person name="Antezack A."/>
            <person name="Boxberger M."/>
            <person name="La Scola B."/>
            <person name="Monnet-Corti V."/>
        </authorList>
    </citation>
    <scope>NUCLEOTIDE SEQUENCE [LARGE SCALE GENOMIC DNA]</scope>
    <source>
        <strain evidence="3 4">Marseille-Q4567</strain>
    </source>
</reference>
<proteinExistence type="predicted"/>
<dbReference type="RefSeq" id="WP_208430072.1">
    <property type="nucleotide sequence ID" value="NZ_JAEPRJ010000001.1"/>
</dbReference>
<dbReference type="Proteomes" id="UP000604730">
    <property type="component" value="Unassembled WGS sequence"/>
</dbReference>